<reference evidence="2 3" key="1">
    <citation type="submission" date="2016-02" db="EMBL/GenBank/DDBJ databases">
        <title>Genome analysis of coral dinoflagellate symbionts highlights evolutionary adaptations to a symbiotic lifestyle.</title>
        <authorList>
            <person name="Aranda M."/>
            <person name="Li Y."/>
            <person name="Liew Y.J."/>
            <person name="Baumgarten S."/>
            <person name="Simakov O."/>
            <person name="Wilson M."/>
            <person name="Piel J."/>
            <person name="Ashoor H."/>
            <person name="Bougouffa S."/>
            <person name="Bajic V.B."/>
            <person name="Ryu T."/>
            <person name="Ravasi T."/>
            <person name="Bayer T."/>
            <person name="Micklem G."/>
            <person name="Kim H."/>
            <person name="Bhak J."/>
            <person name="Lajeunesse T.C."/>
            <person name="Voolstra C.R."/>
        </authorList>
    </citation>
    <scope>NUCLEOTIDE SEQUENCE [LARGE SCALE GENOMIC DNA]</scope>
    <source>
        <strain evidence="2 3">CCMP2467</strain>
    </source>
</reference>
<organism evidence="2 3">
    <name type="scientific">Symbiodinium microadriaticum</name>
    <name type="common">Dinoflagellate</name>
    <name type="synonym">Zooxanthella microadriatica</name>
    <dbReference type="NCBI Taxonomy" id="2951"/>
    <lineage>
        <taxon>Eukaryota</taxon>
        <taxon>Sar</taxon>
        <taxon>Alveolata</taxon>
        <taxon>Dinophyceae</taxon>
        <taxon>Suessiales</taxon>
        <taxon>Symbiodiniaceae</taxon>
        <taxon>Symbiodinium</taxon>
    </lineage>
</organism>
<evidence type="ECO:0000256" key="1">
    <source>
        <dbReference type="SAM" id="MobiDB-lite"/>
    </source>
</evidence>
<name>A0A1Q9E8R0_SYMMI</name>
<sequence length="2699" mass="295204">MLADERLHGPALHHRIALNLGSDGVDAGVVQLQSPLPGLPAEQLLFLPPDIGWNSLVLPVDLRPLGGGICLLRCERSDTCGQVLAAALEHQGRFRALQGVLGRCSLGWFSLGSQPLVLHNVDALQFAHGPEPTQVQPLFGASLEPPFTLDTLMQISATPAGPPLELFSGFSANHAVLFTPNGLVYVEVPVFADANTFRRLVALQASPTADGGVMRVWQPLPSLPRVQFLEVHCTSPAVPCILDFRPTGWRIVTTCVEPPVTPLRALETAIDDGRDLPSYWPTTCRAGGFGILHKEIAVSATQPLPGGPPFVLLFFPHIYTHDDVSSDGAVGGYDAWDRSAWGEDTLPPLLPGQVGSAPSMPPVQDWAPLPAGVPPTVHSPAYGIVEDAVHAAGSPSARPASDVSYTQAARLGRFLGGVLLGFHASPNAFLGLCLCQAAFAMITQSEPPSPRTVVESPKPALDAARLAPPPAHQRLQTLWQHGAFEVDGPLWPVPSSGSQQLRFSFKLWGPEDTHVLEFLGTQPAQEVRTEIKRIAGLSGRPRVYAANLGLSVAHVHLVMASPTPALATVLLDAGLEVWCADIPRHSTLSQLLTQVCDLAATDALQVNTEIVPPFPHGDVLPVRLEADRLQVDLTRHTLARPESSATRWLDPVHSFYMLTHSLGLQGFQLDVGSEVTFHLLHSLLPIPERLGGSFLELPTRANFPHRIFVHCGPGRDHVVFRVSEASDPLDSGFIFLFAGDFDTYADFARLLGKLKTPEARWLRALRPYGLVVSTWESIPLARAEGSSFWYVQLQADIIRAQLNFAQVQASSPAFMRVPLRSAPARPGPRISRATQTVTGPGGFPHETMAWQTPPQPSMCEPGLFPEVSSILADIWCDAWHIKCLIPCIPGYKAWALRDGNRLLGLCTADITWDLVSQALHLSTWELPQTFLHGDGLLVPYPEPIMCAQDKCMSVSHDTPEAVACLTQRQDIPPPRSSAPRTVRLMPIVLLAGLARSWPSFGIAVLLGLPLARSVNLEACLADASTDPEPEPLPFRDYIDQTRTCTMSWTHELSRQTLGFSVRSQILGEHLQRIAPAPEILLQLWLPGQGPTLLQVRPRRLALHLPSFLRALGYTEGVDSLHVAFDTGPHVLDLVAVPPTGGTWWILQDRTGREILRPVTRHYSSAIHFRLLTVSILSFVAAAGFRGRPGALPWAVALLLGVSGAEAVGGAPASDNSLAVSVAPTPPRPQILRIWTAGVKAPVDLPWKPEGYNTRWLHDFICGLHGVRGAGQFLSTTNASGSEEEPEPARAVPEGHRPGDGPHYRPAGPPPQGLQTSRTPRMLALFTITLPLRISTTCLALCGPFTSLDAHADNRGWRGVVLLNPQPDSAAVHLIALPQYGHLVSVALLVDNRIVPCCVPRRARWRDLKVLTFEGVRGRLDLPSHIDVVQDTVTFRSGDCFRVDTAADHTPASEFARLEEVDQEIAEVVIQDGPASDASRRRPVSWLGCLLCSIYCFRRVSASWWWTVGLSLSLAMHRPGSFPWQLPAHERSFHLSDSDEGVRVIYYSPFVGAFPPYQASPETDHSVAWAQFLNDDAAWAVDFFPVWPGLHFNAHAFVPVGDDTSTVTAILHYAGFARAVLMPRTVTDSWLRSFASHQVSADIDSIYLPHALEIWRFYDVPPPDCRLRNGDVLYLYDRDRQQEPLEFEGPWDIQTSGTGQHAPWAVGFRLDSETVVDLLRPGQRPASAIIPAGETWAPVQCTFSGDFNLLHPGMWTPVQWTASSTPQLIQAHGVAAYANVVVSTASGRRVRSVPRMVNRDALAACTGLHRSSITLGGVTTAALDAGVEIRNGDVVFGHSQERSAAPRSVRPSSRILLLLGWGPVLWRRGIPWSAVPSLLVVTSFALQAGIRDVRAMEAPSPDSDEARTIRTRLARSRSRSRQFFPSSRNGPESGPPIPISVWNPHPTRRDHCFGDFAPRGGGLQVRAICPFAGGSSSREVTHDAVWSVFADTGRSLCGRWPHGFFPGRGLGHRAGLTILPLSPTPLATVVLHRQGSARPFVVPESVTLAQIHLLSGNYDLGASPRSLISSPACGGRDPHAPLRVRNGDDFAYVPPFRDPEWCQVQWPRYRDPVEAMKCASWTIPFVIEWDGVARFWSTYSSSPQIVILREHTWWDPRQRTFCDFRGDRLGGTWIPVLHGSSEHLHMLDHAGVRAVHVMCVDYTRDDTSHHNAFLPGSYSHQPPHGWQWHPGLASLQPSSLRTGDVLVPDTSVEDRFDPWTQSIQQFMPPVVAGALARGRLWGVLILLSWLTPGVGAMQQPLPFSFNAFRVGRFPWRENDPDTTLALLSTQDSVDTVYLSPFSGPGPVLTLPATSSVADWSAALVQQDPAWGASACPVWPTVSAGAMIAVPRPPSLRLVCIHVTTHLEHFAICIPRVTTLAWLLSALRSSRALDVLSLRIPPALGLIPGDGLDEITWRTGDLVVALPPDAFTGLFQTPVFVRAEQVRHCAIWSLDFWLAAKADAVMWKPETRPLLTTVPRGSRWCALDSTFEGVFADRYPGIWTPVPWIAEDRPHLIQVSSSQHLVHVVVETPNACFCAAVHAHTERRRLWEDLPTLQYPPGVLSVPDEELDQGTTLRDGDIVVETLSSDTGGRHLQWGLLSLLLGTVGPLGFGWVPSCFPLVSLPGFARVRGRLPPSLDSFWYPPWPGRRTWTLLPECPS</sequence>
<comment type="caution">
    <text evidence="2">The sequence shown here is derived from an EMBL/GenBank/DDBJ whole genome shotgun (WGS) entry which is preliminary data.</text>
</comment>
<keyword evidence="3" id="KW-1185">Reference proteome</keyword>
<proteinExistence type="predicted"/>
<feature type="region of interest" description="Disordered" evidence="1">
    <location>
        <begin position="1273"/>
        <end position="1315"/>
    </location>
</feature>
<dbReference type="EMBL" id="LSRX01000226">
    <property type="protein sequence ID" value="OLQ03797.1"/>
    <property type="molecule type" value="Genomic_DNA"/>
</dbReference>
<feature type="region of interest" description="Disordered" evidence="1">
    <location>
        <begin position="1912"/>
        <end position="1940"/>
    </location>
</feature>
<feature type="compositionally biased region" description="Basic and acidic residues" evidence="1">
    <location>
        <begin position="1292"/>
        <end position="1302"/>
    </location>
</feature>
<dbReference type="OrthoDB" id="466435at2759"/>
<evidence type="ECO:0000313" key="3">
    <source>
        <dbReference type="Proteomes" id="UP000186817"/>
    </source>
</evidence>
<evidence type="ECO:0000313" key="2">
    <source>
        <dbReference type="EMBL" id="OLQ03797.1"/>
    </source>
</evidence>
<accession>A0A1Q9E8R0</accession>
<protein>
    <submittedName>
        <fullName evidence="2">Uncharacterized protein</fullName>
    </submittedName>
</protein>
<dbReference type="Proteomes" id="UP000186817">
    <property type="component" value="Unassembled WGS sequence"/>
</dbReference>
<gene>
    <name evidence="2" type="ORF">AK812_SmicGene13187</name>
</gene>